<dbReference type="Proteomes" id="UP000600247">
    <property type="component" value="Unassembled WGS sequence"/>
</dbReference>
<dbReference type="PANTHER" id="PTHR46558:SF11">
    <property type="entry name" value="HTH-TYPE TRANSCRIPTIONAL REGULATOR XRE"/>
    <property type="match status" value="1"/>
</dbReference>
<name>A0A917GVU7_9BACL</name>
<dbReference type="SMART" id="SM00530">
    <property type="entry name" value="HTH_XRE"/>
    <property type="match status" value="1"/>
</dbReference>
<dbReference type="CDD" id="cd00093">
    <property type="entry name" value="HTH_XRE"/>
    <property type="match status" value="1"/>
</dbReference>
<evidence type="ECO:0000256" key="1">
    <source>
        <dbReference type="ARBA" id="ARBA00023125"/>
    </source>
</evidence>
<keyword evidence="1" id="KW-0238">DNA-binding</keyword>
<dbReference type="AlphaFoldDB" id="A0A917GVU7"/>
<sequence>MTTTMGDRLRELRIRNCLSQEAVARIIGITRSAYSHYEINNRQPVYDTLIKLAGFFHVTTDYIIHGDSRENQNHAAPADTIEIIRLLNNMDHTKRKQSIDKMMDVIREAE</sequence>
<accession>A0A917GVU7</accession>
<dbReference type="EMBL" id="BMHY01000001">
    <property type="protein sequence ID" value="GGG58775.1"/>
    <property type="molecule type" value="Genomic_DNA"/>
</dbReference>
<dbReference type="Gene3D" id="1.10.260.40">
    <property type="entry name" value="lambda repressor-like DNA-binding domains"/>
    <property type="match status" value="1"/>
</dbReference>
<organism evidence="3 4">
    <name type="scientific">Paenibacillus radicis</name>
    <name type="common">ex Gao et al. 2016</name>
    <dbReference type="NCBI Taxonomy" id="1737354"/>
    <lineage>
        <taxon>Bacteria</taxon>
        <taxon>Bacillati</taxon>
        <taxon>Bacillota</taxon>
        <taxon>Bacilli</taxon>
        <taxon>Bacillales</taxon>
        <taxon>Paenibacillaceae</taxon>
        <taxon>Paenibacillus</taxon>
    </lineage>
</organism>
<proteinExistence type="predicted"/>
<dbReference type="Pfam" id="PF12844">
    <property type="entry name" value="HTH_19"/>
    <property type="match status" value="1"/>
</dbReference>
<dbReference type="InterPro" id="IPR001387">
    <property type="entry name" value="Cro/C1-type_HTH"/>
</dbReference>
<protein>
    <submittedName>
        <fullName evidence="3">HTH-type transcriptional regulator Xre</fullName>
    </submittedName>
</protein>
<dbReference type="InterPro" id="IPR010982">
    <property type="entry name" value="Lambda_DNA-bd_dom_sf"/>
</dbReference>
<dbReference type="GO" id="GO:0003677">
    <property type="term" value="F:DNA binding"/>
    <property type="evidence" value="ECO:0007669"/>
    <property type="project" value="UniProtKB-KW"/>
</dbReference>
<gene>
    <name evidence="3" type="primary">xre</name>
    <name evidence="3" type="ORF">GCM10010918_09930</name>
</gene>
<dbReference type="PROSITE" id="PS50943">
    <property type="entry name" value="HTH_CROC1"/>
    <property type="match status" value="1"/>
</dbReference>
<dbReference type="PANTHER" id="PTHR46558">
    <property type="entry name" value="TRACRIPTIONAL REGULATORY PROTEIN-RELATED-RELATED"/>
    <property type="match status" value="1"/>
</dbReference>
<keyword evidence="4" id="KW-1185">Reference proteome</keyword>
<feature type="domain" description="HTH cro/C1-type" evidence="2">
    <location>
        <begin position="9"/>
        <end position="63"/>
    </location>
</feature>
<reference evidence="3 4" key="1">
    <citation type="journal article" date="2014" name="Int. J. Syst. Evol. Microbiol.">
        <title>Complete genome sequence of Corynebacterium casei LMG S-19264T (=DSM 44701T), isolated from a smear-ripened cheese.</title>
        <authorList>
            <consortium name="US DOE Joint Genome Institute (JGI-PGF)"/>
            <person name="Walter F."/>
            <person name="Albersmeier A."/>
            <person name="Kalinowski J."/>
            <person name="Ruckert C."/>
        </authorList>
    </citation>
    <scope>NUCLEOTIDE SEQUENCE [LARGE SCALE GENOMIC DNA]</scope>
    <source>
        <strain evidence="3 4">CGMCC 1.15286</strain>
    </source>
</reference>
<dbReference type="SUPFAM" id="SSF47413">
    <property type="entry name" value="lambda repressor-like DNA-binding domains"/>
    <property type="match status" value="1"/>
</dbReference>
<dbReference type="RefSeq" id="WP_188887777.1">
    <property type="nucleotide sequence ID" value="NZ_BMHY01000001.1"/>
</dbReference>
<comment type="caution">
    <text evidence="3">The sequence shown here is derived from an EMBL/GenBank/DDBJ whole genome shotgun (WGS) entry which is preliminary data.</text>
</comment>
<evidence type="ECO:0000313" key="4">
    <source>
        <dbReference type="Proteomes" id="UP000600247"/>
    </source>
</evidence>
<evidence type="ECO:0000313" key="3">
    <source>
        <dbReference type="EMBL" id="GGG58775.1"/>
    </source>
</evidence>
<evidence type="ECO:0000259" key="2">
    <source>
        <dbReference type="PROSITE" id="PS50943"/>
    </source>
</evidence>